<reference evidence="12" key="1">
    <citation type="submission" date="2016-04" db="UniProtKB">
        <authorList>
            <consortium name="WormBaseParasite"/>
        </authorList>
    </citation>
    <scope>IDENTIFICATION</scope>
</reference>
<dbReference type="PANTHER" id="PTHR14052:SF0">
    <property type="entry name" value="ORIGIN RECOGNITION COMPLEX SUBUNIT 2"/>
    <property type="match status" value="1"/>
</dbReference>
<dbReference type="OrthoDB" id="20198at2759"/>
<dbReference type="Proteomes" id="UP000274504">
    <property type="component" value="Unassembled WGS sequence"/>
</dbReference>
<evidence type="ECO:0000256" key="2">
    <source>
        <dbReference type="ARBA" id="ARBA00007421"/>
    </source>
</evidence>
<evidence type="ECO:0000259" key="8">
    <source>
        <dbReference type="Pfam" id="PF04084"/>
    </source>
</evidence>
<comment type="function">
    <text evidence="6">Component of the origin recognition complex (ORC) that binds origins of replication. DNA-binding is ATP-dependent. ORC is required to assemble the pre-replication complex necessary to initiate DNA replication.</text>
</comment>
<evidence type="ECO:0000256" key="3">
    <source>
        <dbReference type="ARBA" id="ARBA00019080"/>
    </source>
</evidence>
<keyword evidence="5 6" id="KW-0539">Nucleus</keyword>
<dbReference type="InterPro" id="IPR056772">
    <property type="entry name" value="RecA-like_ORC2"/>
</dbReference>
<dbReference type="AlphaFoldDB" id="A0A158QDQ4"/>
<dbReference type="Pfam" id="PF24882">
    <property type="entry name" value="WHD_ORC2"/>
    <property type="match status" value="1"/>
</dbReference>
<sequence length="433" mass="48499">MYHAVSCIVNLTFYSFPSNLSKLVGTKEDSAVKKGTLLSKTIDRPPTPSEVIDDYFMRRTTKTSKRTLAELRADAENGLPDPQLYVELLSMYRHPSIDFLENNLMELSDKLLPNVRAHLESGFNVILYGVGSKIRLLQKFRADYLKGYDSLSVAGYSSSISIRKILNTIVEDILGLEKVPLNAATRLYTIIECFSRDSAAESPLYLLINCIDGLNLRSAIAQSVLAQLASVPHIHLLATMDNPNLPILWSQTEVSQFNWVWEECTTLLPYKEEASFANSRLLQRVLRDCNESGKSGDPLSGLCHIWASITQNARDIFRLVVEYQLEEIKGIEAAAAAPSSKSQKNKVKEKAKRGRDDDAATSGPKGMPLEELYWRCRDAFLATSEVALRAQLTEFKDHKFIKFAKDANGTEMVSIPLAEVDLVQILENKEVFP</sequence>
<dbReference type="EMBL" id="UYSG01001073">
    <property type="protein sequence ID" value="VDL33946.1"/>
    <property type="molecule type" value="Genomic_DNA"/>
</dbReference>
<evidence type="ECO:0000259" key="9">
    <source>
        <dbReference type="Pfam" id="PF24882"/>
    </source>
</evidence>
<accession>A0A158QDQ4</accession>
<feature type="domain" description="Origin recognition complex subunit 2 winged-helix" evidence="9">
    <location>
        <begin position="363"/>
        <end position="418"/>
    </location>
</feature>
<evidence type="ECO:0000256" key="4">
    <source>
        <dbReference type="ARBA" id="ARBA00022705"/>
    </source>
</evidence>
<feature type="domain" description="Origin recognition complex subunit 2 RecA-like" evidence="8">
    <location>
        <begin position="102"/>
        <end position="264"/>
    </location>
</feature>
<comment type="subcellular location">
    <subcellularLocation>
        <location evidence="1 6">Nucleus</location>
    </subcellularLocation>
</comment>
<dbReference type="GO" id="GO:0005664">
    <property type="term" value="C:nuclear origin of replication recognition complex"/>
    <property type="evidence" value="ECO:0007669"/>
    <property type="project" value="UniProtKB-UniRule"/>
</dbReference>
<dbReference type="STRING" id="6216.A0A158QDQ4"/>
<comment type="similarity">
    <text evidence="2 6">Belongs to the ORC2 family.</text>
</comment>
<feature type="region of interest" description="Disordered" evidence="7">
    <location>
        <begin position="339"/>
        <end position="364"/>
    </location>
</feature>
<name>A0A158QDQ4_HYMDI</name>
<dbReference type="InterPro" id="IPR007220">
    <property type="entry name" value="ORC2"/>
</dbReference>
<evidence type="ECO:0000313" key="10">
    <source>
        <dbReference type="EMBL" id="VDL33946.1"/>
    </source>
</evidence>
<dbReference type="Pfam" id="PF04084">
    <property type="entry name" value="RecA-like_ORC2"/>
    <property type="match status" value="1"/>
</dbReference>
<evidence type="ECO:0000256" key="1">
    <source>
        <dbReference type="ARBA" id="ARBA00004123"/>
    </source>
</evidence>
<dbReference type="GO" id="GO:0003688">
    <property type="term" value="F:DNA replication origin binding"/>
    <property type="evidence" value="ECO:0007669"/>
    <property type="project" value="UniProtKB-UniRule"/>
</dbReference>
<organism evidence="12">
    <name type="scientific">Hymenolepis diminuta</name>
    <name type="common">Rat tapeworm</name>
    <dbReference type="NCBI Taxonomy" id="6216"/>
    <lineage>
        <taxon>Eukaryota</taxon>
        <taxon>Metazoa</taxon>
        <taxon>Spiralia</taxon>
        <taxon>Lophotrochozoa</taxon>
        <taxon>Platyhelminthes</taxon>
        <taxon>Cestoda</taxon>
        <taxon>Eucestoda</taxon>
        <taxon>Cyclophyllidea</taxon>
        <taxon>Hymenolepididae</taxon>
        <taxon>Hymenolepis</taxon>
    </lineage>
</organism>
<proteinExistence type="inferred from homology"/>
<reference evidence="10 11" key="2">
    <citation type="submission" date="2018-11" db="EMBL/GenBank/DDBJ databases">
        <authorList>
            <consortium name="Pathogen Informatics"/>
        </authorList>
    </citation>
    <scope>NUCLEOTIDE SEQUENCE [LARGE SCALE GENOMIC DNA]</scope>
</reference>
<gene>
    <name evidence="10" type="ORF">HDID_LOCUS3494</name>
</gene>
<dbReference type="GO" id="GO:0006260">
    <property type="term" value="P:DNA replication"/>
    <property type="evidence" value="ECO:0007669"/>
    <property type="project" value="UniProtKB-UniRule"/>
</dbReference>
<comment type="subunit">
    <text evidence="6">Component of the origin recognition complex (ORC).</text>
</comment>
<evidence type="ECO:0000256" key="6">
    <source>
        <dbReference type="RuleBase" id="RU368084"/>
    </source>
</evidence>
<evidence type="ECO:0000313" key="11">
    <source>
        <dbReference type="Proteomes" id="UP000274504"/>
    </source>
</evidence>
<dbReference type="InterPro" id="IPR056773">
    <property type="entry name" value="WHD_ORC2"/>
</dbReference>
<protein>
    <recommendedName>
        <fullName evidence="3 6">Origin recognition complex subunit 2</fullName>
    </recommendedName>
</protein>
<dbReference type="PANTHER" id="PTHR14052">
    <property type="entry name" value="ORIGIN RECOGNITION COMPLEX SUBUNIT 2"/>
    <property type="match status" value="1"/>
</dbReference>
<keyword evidence="4 6" id="KW-0235">DNA replication</keyword>
<evidence type="ECO:0000256" key="5">
    <source>
        <dbReference type="ARBA" id="ARBA00023242"/>
    </source>
</evidence>
<evidence type="ECO:0000313" key="12">
    <source>
        <dbReference type="WBParaSite" id="HDID_0000349601-mRNA-1"/>
    </source>
</evidence>
<evidence type="ECO:0000256" key="7">
    <source>
        <dbReference type="SAM" id="MobiDB-lite"/>
    </source>
</evidence>
<feature type="compositionally biased region" description="Basic residues" evidence="7">
    <location>
        <begin position="343"/>
        <end position="353"/>
    </location>
</feature>
<dbReference type="WBParaSite" id="HDID_0000349601-mRNA-1">
    <property type="protein sequence ID" value="HDID_0000349601-mRNA-1"/>
    <property type="gene ID" value="HDID_0000349601"/>
</dbReference>